<dbReference type="GO" id="GO:0003796">
    <property type="term" value="F:lysozyme activity"/>
    <property type="evidence" value="ECO:0007669"/>
    <property type="project" value="InterPro"/>
</dbReference>
<evidence type="ECO:0000256" key="3">
    <source>
        <dbReference type="ARBA" id="ARBA00022801"/>
    </source>
</evidence>
<dbReference type="GO" id="GO:0009253">
    <property type="term" value="P:peptidoglycan catabolic process"/>
    <property type="evidence" value="ECO:0007669"/>
    <property type="project" value="InterPro"/>
</dbReference>
<keyword evidence="8" id="KW-1185">Reference proteome</keyword>
<accession>A0A250IEY5</accession>
<evidence type="ECO:0000256" key="1">
    <source>
        <dbReference type="ARBA" id="ARBA00016485"/>
    </source>
</evidence>
<dbReference type="CDD" id="cd01021">
    <property type="entry name" value="GEWL"/>
    <property type="match status" value="1"/>
</dbReference>
<dbReference type="RefSeq" id="WP_245919774.1">
    <property type="nucleotide sequence ID" value="NZ_CP022163.1"/>
</dbReference>
<keyword evidence="3" id="KW-0378">Hydrolase</keyword>
<reference evidence="7 8" key="1">
    <citation type="submission" date="2017-06" db="EMBL/GenBank/DDBJ databases">
        <authorList>
            <person name="Kim H.J."/>
            <person name="Triplett B.A."/>
        </authorList>
    </citation>
    <scope>NUCLEOTIDE SEQUENCE [LARGE SCALE GENOMIC DNA]</scope>
    <source>
        <strain evidence="7 8">DSM 14713</strain>
    </source>
</reference>
<dbReference type="InterPro" id="IPR002152">
    <property type="entry name" value="Glyco_hydro_23"/>
</dbReference>
<dbReference type="PANTHER" id="PTHR31698:SF8">
    <property type="entry name" value="LYSOZYME G-RELATED"/>
    <property type="match status" value="1"/>
</dbReference>
<dbReference type="KEGG" id="mbd:MEBOL_002956"/>
<feature type="domain" description="Peptidase C39-like" evidence="6">
    <location>
        <begin position="298"/>
        <end position="440"/>
    </location>
</feature>
<dbReference type="InterPro" id="IPR008258">
    <property type="entry name" value="Transglycosylase_SLT_dom_1"/>
</dbReference>
<dbReference type="SUPFAM" id="SSF53955">
    <property type="entry name" value="Lysozyme-like"/>
    <property type="match status" value="1"/>
</dbReference>
<evidence type="ECO:0000259" key="6">
    <source>
        <dbReference type="Pfam" id="PF13529"/>
    </source>
</evidence>
<sequence length="481" mass="50102">MSNNDILFRYNTSGASAATASQDKLSEGVAASHQMAKTDLPRLKKYAADFIAAGKKHDLPPALLAAIASRETRGGARLGSDGYGGNGADFGLMQVNEDSHTIQGGPFSFTHIDQATGILKKFQAAVKKKHPLWTPEQQLRGAVAAYNFGVSNVQSLAHLDEGTANDDYSSDIWARAQWLAPHIGGGAGVTSTPHQPANNVPGRPVVVTPGAGGGQGNGLIRELQELLVKYGYMTAEQVQTGPGILGPKTRAALGRVLELEGRAVPASAPVAHVPTVPASVESVKPGIPTKAVSVIAGVPLFKQGDKAWGSRRLGGKNKTTIHQAGCAMTSVAMAISKISGRSINPGELDEYLDTHGGYTGTKGNSLKWDVAAKARGLYATRLNNCSLISIDKELSAGRPVVAGVDYKDGSAGGGNGTDHWVTIVGKSQMGADVLYTAHDPASGAPFTFKANGNLLIATNAIAKYKTTGEICTFKQGNTKNV</sequence>
<dbReference type="AlphaFoldDB" id="A0A250IEY5"/>
<dbReference type="EMBL" id="CP022163">
    <property type="protein sequence ID" value="ATB29506.1"/>
    <property type="molecule type" value="Genomic_DNA"/>
</dbReference>
<feature type="domain" description="Transglycosylase SLT" evidence="5">
    <location>
        <begin position="50"/>
        <end position="155"/>
    </location>
</feature>
<proteinExistence type="predicted"/>
<evidence type="ECO:0000313" key="8">
    <source>
        <dbReference type="Proteomes" id="UP000217289"/>
    </source>
</evidence>
<evidence type="ECO:0000313" key="7">
    <source>
        <dbReference type="EMBL" id="ATB29506.1"/>
    </source>
</evidence>
<dbReference type="InterPro" id="IPR023346">
    <property type="entry name" value="Lysozyme-like_dom_sf"/>
</dbReference>
<dbReference type="Gene3D" id="1.10.530.10">
    <property type="match status" value="1"/>
</dbReference>
<evidence type="ECO:0000259" key="5">
    <source>
        <dbReference type="Pfam" id="PF01464"/>
    </source>
</evidence>
<gene>
    <name evidence="7" type="ORF">MEBOL_002956</name>
</gene>
<protein>
    <recommendedName>
        <fullName evidence="1">Lysozyme g</fullName>
    </recommendedName>
    <alternativeName>
        <fullName evidence="4">1,4-beta-N-acetylmuramidase</fullName>
    </alternativeName>
</protein>
<dbReference type="PANTHER" id="PTHR31698">
    <property type="entry name" value="LYSOZYME G FAMILY MEMBER"/>
    <property type="match status" value="1"/>
</dbReference>
<dbReference type="Pfam" id="PF13529">
    <property type="entry name" value="Peptidase_C39_2"/>
    <property type="match status" value="1"/>
</dbReference>
<dbReference type="Pfam" id="PF01464">
    <property type="entry name" value="SLT"/>
    <property type="match status" value="1"/>
</dbReference>
<evidence type="ECO:0000256" key="4">
    <source>
        <dbReference type="ARBA" id="ARBA00031262"/>
    </source>
</evidence>
<evidence type="ECO:0000256" key="2">
    <source>
        <dbReference type="ARBA" id="ARBA00022529"/>
    </source>
</evidence>
<dbReference type="PRINTS" id="PR00749">
    <property type="entry name" value="LYSOZYMEG"/>
</dbReference>
<name>A0A250IEY5_9BACT</name>
<keyword evidence="2" id="KW-0929">Antimicrobial</keyword>
<organism evidence="7 8">
    <name type="scientific">Melittangium boletus DSM 14713</name>
    <dbReference type="NCBI Taxonomy" id="1294270"/>
    <lineage>
        <taxon>Bacteria</taxon>
        <taxon>Pseudomonadati</taxon>
        <taxon>Myxococcota</taxon>
        <taxon>Myxococcia</taxon>
        <taxon>Myxococcales</taxon>
        <taxon>Cystobacterineae</taxon>
        <taxon>Archangiaceae</taxon>
        <taxon>Melittangium</taxon>
    </lineage>
</organism>
<dbReference type="Proteomes" id="UP000217289">
    <property type="component" value="Chromosome"/>
</dbReference>
<dbReference type="InterPro" id="IPR039564">
    <property type="entry name" value="Peptidase_C39-like"/>
</dbReference>